<feature type="domain" description="Aldehyde dehydrogenase" evidence="5">
    <location>
        <begin position="13"/>
        <end position="474"/>
    </location>
</feature>
<dbReference type="InterPro" id="IPR016160">
    <property type="entry name" value="Ald_DH_CS_CYS"/>
</dbReference>
<organism evidence="7">
    <name type="scientific">freshwater metagenome</name>
    <dbReference type="NCBI Taxonomy" id="449393"/>
    <lineage>
        <taxon>unclassified sequences</taxon>
        <taxon>metagenomes</taxon>
        <taxon>ecological metagenomes</taxon>
    </lineage>
</organism>
<sequence length="486" mass="51117">MLTYDKFFIGGEWVEPAGNETLKVLSPTTEEVIGSVPVATNADMDRAVAAAKAALTGPWADYTPQERSALLAKVAELLTARQEEFTNLIVSEVGAPYYFSMFGQVLSATMVLNSFAQHTLNFPFEERRDGALGGQIIVRREPVGVCAGIIPWNVPLFITTLKVGPTLASGSTIVLKPAPETPLDANLFAEVLIEAGVPAGVINIVPADREVGEYLVRHPDVDKVSFTGSTAAGRKIGAICGEQLKRCTLELGGKSAAIICDDANIEEAVGHIIQGGLMNNGQACVALTRVLAPASKYDEIRDALAAAVSAQVAGDPANPENMCGPLIAERQRERVEGYIAKGKAEGATVVVGGGRPDEAKGHYVSPTLFADVTNDMTIAREEIFGPVLSLIKYDTLEDAIAIANDNDYGLAGACYTADIEKGINVARKVRTGTFGVNTAQGMDFNGPFGGFKSSGVGRELGPEGIEAFCECKTISLPGGIDLPIGG</sequence>
<dbReference type="AlphaFoldDB" id="A0A6J6ALS2"/>
<evidence type="ECO:0000313" key="11">
    <source>
        <dbReference type="EMBL" id="CAB4949209.1"/>
    </source>
</evidence>
<dbReference type="EMBL" id="CAFAAD010000122">
    <property type="protein sequence ID" value="CAB4799884.1"/>
    <property type="molecule type" value="Genomic_DNA"/>
</dbReference>
<evidence type="ECO:0000313" key="10">
    <source>
        <dbReference type="EMBL" id="CAB4799884.1"/>
    </source>
</evidence>
<dbReference type="EMBL" id="CAEZTY010000038">
    <property type="protein sequence ID" value="CAB4587241.1"/>
    <property type="molecule type" value="Genomic_DNA"/>
</dbReference>
<evidence type="ECO:0000256" key="4">
    <source>
        <dbReference type="ARBA" id="ARBA00049194"/>
    </source>
</evidence>
<dbReference type="PROSITE" id="PS00687">
    <property type="entry name" value="ALDEHYDE_DEHYDR_GLU"/>
    <property type="match status" value="1"/>
</dbReference>
<gene>
    <name evidence="8" type="ORF">UFOPK1762_01098</name>
    <name evidence="9" type="ORF">UFOPK1906_01670</name>
    <name evidence="10" type="ORF">UFOPK2969_01410</name>
    <name evidence="6" type="ORF">UFOPK3331_00407</name>
    <name evidence="11" type="ORF">UFOPK3785_00720</name>
    <name evidence="7" type="ORF">UFOPK4201_00740</name>
    <name evidence="12" type="ORF">UFOPK4371_00731</name>
</gene>
<comment type="similarity">
    <text evidence="1">Belongs to the aldehyde dehydrogenase family.</text>
</comment>
<proteinExistence type="inferred from homology"/>
<dbReference type="PANTHER" id="PTHR42804:SF1">
    <property type="entry name" value="ALDEHYDE DEHYDROGENASE-RELATED"/>
    <property type="match status" value="1"/>
</dbReference>
<dbReference type="Gene3D" id="3.40.309.10">
    <property type="entry name" value="Aldehyde Dehydrogenase, Chain A, domain 2"/>
    <property type="match status" value="1"/>
</dbReference>
<evidence type="ECO:0000256" key="3">
    <source>
        <dbReference type="ARBA" id="ARBA00024226"/>
    </source>
</evidence>
<evidence type="ECO:0000256" key="2">
    <source>
        <dbReference type="ARBA" id="ARBA00023002"/>
    </source>
</evidence>
<dbReference type="EMBL" id="CAESAL010000008">
    <property type="protein sequence ID" value="CAB4333636.1"/>
    <property type="molecule type" value="Genomic_DNA"/>
</dbReference>
<accession>A0A6J6ALS2</accession>
<keyword evidence="2" id="KW-0560">Oxidoreductase</keyword>
<evidence type="ECO:0000313" key="9">
    <source>
        <dbReference type="EMBL" id="CAB4634234.1"/>
    </source>
</evidence>
<dbReference type="GO" id="GO:0004029">
    <property type="term" value="F:aldehyde dehydrogenase (NAD+) activity"/>
    <property type="evidence" value="ECO:0007669"/>
    <property type="project" value="UniProtKB-EC"/>
</dbReference>
<evidence type="ECO:0000313" key="8">
    <source>
        <dbReference type="EMBL" id="CAB4587241.1"/>
    </source>
</evidence>
<comment type="catalytic activity">
    <reaction evidence="4">
        <text>an aldehyde + NAD(+) + H2O = a carboxylate + NADH + 2 H(+)</text>
        <dbReference type="Rhea" id="RHEA:16185"/>
        <dbReference type="ChEBI" id="CHEBI:15377"/>
        <dbReference type="ChEBI" id="CHEBI:15378"/>
        <dbReference type="ChEBI" id="CHEBI:17478"/>
        <dbReference type="ChEBI" id="CHEBI:29067"/>
        <dbReference type="ChEBI" id="CHEBI:57540"/>
        <dbReference type="ChEBI" id="CHEBI:57945"/>
        <dbReference type="EC" id="1.2.1.3"/>
    </reaction>
</comment>
<dbReference type="EMBL" id="CAFBNJ010000028">
    <property type="protein sequence ID" value="CAB4949209.1"/>
    <property type="molecule type" value="Genomic_DNA"/>
</dbReference>
<dbReference type="EMBL" id="CAEUNJ010000025">
    <property type="protein sequence ID" value="CAB4371300.1"/>
    <property type="molecule type" value="Genomic_DNA"/>
</dbReference>
<dbReference type="PROSITE" id="PS00070">
    <property type="entry name" value="ALDEHYDE_DEHYDR_CYS"/>
    <property type="match status" value="1"/>
</dbReference>
<dbReference type="FunFam" id="3.40.605.10:FF:000007">
    <property type="entry name" value="NAD/NADP-dependent betaine aldehyde dehydrogenase"/>
    <property type="match status" value="1"/>
</dbReference>
<dbReference type="InterPro" id="IPR029510">
    <property type="entry name" value="Ald_DH_CS_GLU"/>
</dbReference>
<dbReference type="InterPro" id="IPR016163">
    <property type="entry name" value="Ald_DH_C"/>
</dbReference>
<name>A0A6J6ALS2_9ZZZZ</name>
<dbReference type="InterPro" id="IPR016161">
    <property type="entry name" value="Ald_DH/histidinol_DH"/>
</dbReference>
<dbReference type="InterPro" id="IPR015590">
    <property type="entry name" value="Aldehyde_DH_dom"/>
</dbReference>
<dbReference type="CDD" id="cd07139">
    <property type="entry name" value="ALDH_AldA-Rv0768"/>
    <property type="match status" value="1"/>
</dbReference>
<evidence type="ECO:0000313" key="6">
    <source>
        <dbReference type="EMBL" id="CAB4333636.1"/>
    </source>
</evidence>
<reference evidence="7" key="1">
    <citation type="submission" date="2020-05" db="EMBL/GenBank/DDBJ databases">
        <authorList>
            <person name="Chiriac C."/>
            <person name="Salcher M."/>
            <person name="Ghai R."/>
            <person name="Kavagutti S V."/>
        </authorList>
    </citation>
    <scope>NUCLEOTIDE SEQUENCE</scope>
</reference>
<dbReference type="Gene3D" id="3.40.605.10">
    <property type="entry name" value="Aldehyde Dehydrogenase, Chain A, domain 1"/>
    <property type="match status" value="1"/>
</dbReference>
<dbReference type="EMBL" id="CAEZVC010000140">
    <property type="protein sequence ID" value="CAB4634234.1"/>
    <property type="molecule type" value="Genomic_DNA"/>
</dbReference>
<evidence type="ECO:0000259" key="5">
    <source>
        <dbReference type="Pfam" id="PF00171"/>
    </source>
</evidence>
<dbReference type="Pfam" id="PF00171">
    <property type="entry name" value="Aldedh"/>
    <property type="match status" value="1"/>
</dbReference>
<evidence type="ECO:0000256" key="1">
    <source>
        <dbReference type="ARBA" id="ARBA00009986"/>
    </source>
</evidence>
<dbReference type="InterPro" id="IPR016162">
    <property type="entry name" value="Ald_DH_N"/>
</dbReference>
<dbReference type="SUPFAM" id="SSF53720">
    <property type="entry name" value="ALDH-like"/>
    <property type="match status" value="1"/>
</dbReference>
<dbReference type="PANTHER" id="PTHR42804">
    <property type="entry name" value="ALDEHYDE DEHYDROGENASE"/>
    <property type="match status" value="1"/>
</dbReference>
<evidence type="ECO:0000313" key="12">
    <source>
        <dbReference type="EMBL" id="CAB5076407.1"/>
    </source>
</evidence>
<protein>
    <recommendedName>
        <fullName evidence="3">aldehyde dehydrogenase (NAD(+))</fullName>
        <ecNumber evidence="3">1.2.1.3</ecNumber>
    </recommendedName>
</protein>
<dbReference type="FunFam" id="3.40.309.10:FF:000009">
    <property type="entry name" value="Aldehyde dehydrogenase A"/>
    <property type="match status" value="1"/>
</dbReference>
<dbReference type="EMBL" id="CAFBRD010000029">
    <property type="protein sequence ID" value="CAB5076407.1"/>
    <property type="molecule type" value="Genomic_DNA"/>
</dbReference>
<evidence type="ECO:0000313" key="7">
    <source>
        <dbReference type="EMBL" id="CAB4371300.1"/>
    </source>
</evidence>
<dbReference type="EC" id="1.2.1.3" evidence="3"/>